<dbReference type="EC" id="2.1.1.182" evidence="7"/>
<feature type="binding site" evidence="7 8">
    <location>
        <position position="125"/>
    </location>
    <ligand>
        <name>S-adenosyl-L-methionine</name>
        <dbReference type="ChEBI" id="CHEBI:59789"/>
    </ligand>
</feature>
<evidence type="ECO:0000256" key="4">
    <source>
        <dbReference type="ARBA" id="ARBA00022679"/>
    </source>
</evidence>
<dbReference type="InterPro" id="IPR020598">
    <property type="entry name" value="rRNA_Ade_methylase_Trfase_N"/>
</dbReference>
<evidence type="ECO:0000259" key="10">
    <source>
        <dbReference type="SMART" id="SM00650"/>
    </source>
</evidence>
<dbReference type="FunFam" id="1.10.8.100:FF:000003">
    <property type="entry name" value="Ribosomal RNA small subunit methyltransferase A"/>
    <property type="match status" value="1"/>
</dbReference>
<feature type="binding site" evidence="7 8">
    <location>
        <position position="49"/>
    </location>
    <ligand>
        <name>S-adenosyl-L-methionine</name>
        <dbReference type="ChEBI" id="CHEBI:59789"/>
    </ligand>
</feature>
<dbReference type="InterPro" id="IPR001737">
    <property type="entry name" value="KsgA/Erm"/>
</dbReference>
<dbReference type="GO" id="GO:0003723">
    <property type="term" value="F:RNA binding"/>
    <property type="evidence" value="ECO:0007669"/>
    <property type="project" value="UniProtKB-UniRule"/>
</dbReference>
<keyword evidence="1 7" id="KW-0963">Cytoplasm</keyword>
<keyword evidence="4 7" id="KW-0808">Transferase</keyword>
<dbReference type="SMART" id="SM00650">
    <property type="entry name" value="rADc"/>
    <property type="match status" value="1"/>
</dbReference>
<evidence type="ECO:0000256" key="7">
    <source>
        <dbReference type="HAMAP-Rule" id="MF_00607"/>
    </source>
</evidence>
<dbReference type="PROSITE" id="PS51689">
    <property type="entry name" value="SAM_RNA_A_N6_MT"/>
    <property type="match status" value="1"/>
</dbReference>
<dbReference type="PANTHER" id="PTHR11727:SF7">
    <property type="entry name" value="DIMETHYLADENOSINE TRANSFERASE-RELATED"/>
    <property type="match status" value="1"/>
</dbReference>
<dbReference type="NCBIfam" id="TIGR00755">
    <property type="entry name" value="ksgA"/>
    <property type="match status" value="1"/>
</dbReference>
<dbReference type="GO" id="GO:0005829">
    <property type="term" value="C:cytosol"/>
    <property type="evidence" value="ECO:0007669"/>
    <property type="project" value="TreeGrafter"/>
</dbReference>
<evidence type="ECO:0000256" key="6">
    <source>
        <dbReference type="ARBA" id="ARBA00022884"/>
    </source>
</evidence>
<evidence type="ECO:0000256" key="5">
    <source>
        <dbReference type="ARBA" id="ARBA00022691"/>
    </source>
</evidence>
<keyword evidence="3 7" id="KW-0489">Methyltransferase</keyword>
<feature type="binding site" evidence="7 8">
    <location>
        <position position="150"/>
    </location>
    <ligand>
        <name>S-adenosyl-L-methionine</name>
        <dbReference type="ChEBI" id="CHEBI:59789"/>
    </ligand>
</feature>
<dbReference type="KEGG" id="arep:ID810_01310"/>
<evidence type="ECO:0000313" key="11">
    <source>
        <dbReference type="EMBL" id="QPL05657.1"/>
    </source>
</evidence>
<keyword evidence="2 7" id="KW-0698">rRNA processing</keyword>
<keyword evidence="5 7" id="KW-0949">S-adenosyl-L-methionine</keyword>
<comment type="catalytic activity">
    <reaction evidence="7">
        <text>adenosine(1518)/adenosine(1519) in 16S rRNA + 4 S-adenosyl-L-methionine = N(6)-dimethyladenosine(1518)/N(6)-dimethyladenosine(1519) in 16S rRNA + 4 S-adenosyl-L-homocysteine + 4 H(+)</text>
        <dbReference type="Rhea" id="RHEA:19609"/>
        <dbReference type="Rhea" id="RHEA-COMP:10232"/>
        <dbReference type="Rhea" id="RHEA-COMP:10233"/>
        <dbReference type="ChEBI" id="CHEBI:15378"/>
        <dbReference type="ChEBI" id="CHEBI:57856"/>
        <dbReference type="ChEBI" id="CHEBI:59789"/>
        <dbReference type="ChEBI" id="CHEBI:74411"/>
        <dbReference type="ChEBI" id="CHEBI:74493"/>
        <dbReference type="EC" id="2.1.1.182"/>
    </reaction>
</comment>
<dbReference type="Gene3D" id="3.40.50.150">
    <property type="entry name" value="Vaccinia Virus protein VP39"/>
    <property type="match status" value="1"/>
</dbReference>
<evidence type="ECO:0000256" key="2">
    <source>
        <dbReference type="ARBA" id="ARBA00022552"/>
    </source>
</evidence>
<proteinExistence type="inferred from homology"/>
<dbReference type="AlphaFoldDB" id="A0A7T0LL64"/>
<feature type="domain" description="Ribosomal RNA adenine methylase transferase N-terminal" evidence="10">
    <location>
        <begin position="54"/>
        <end position="235"/>
    </location>
</feature>
<evidence type="ECO:0000256" key="9">
    <source>
        <dbReference type="SAM" id="MobiDB-lite"/>
    </source>
</evidence>
<feature type="binding site" evidence="7 8">
    <location>
        <position position="74"/>
    </location>
    <ligand>
        <name>S-adenosyl-L-methionine</name>
        <dbReference type="ChEBI" id="CHEBI:59789"/>
    </ligand>
</feature>
<dbReference type="EMBL" id="CP063989">
    <property type="protein sequence ID" value="QPL05657.1"/>
    <property type="molecule type" value="Genomic_DNA"/>
</dbReference>
<sequence length="319" mass="33201">MPHPAESRPLSAQPDADAQPSGLLGLQDVRGLAEALGVRPTKALGQNFVHDAGTVRRIVRSAGVREGETVLEVGPGLGSLTLALLEAGARVVAVEIDPLLARALPVTVADRAPAAAERLRVVTADALTIDGPQALGPLDGEAPPTRLVANLPYNVAVPVLLTLLGCLPSLESITVMVQAEVADRLAAPPGSRTYGVPSVKAAWYAAARRTITIGRTVFWPVPNVDSALVELTRREPPATGASREEVFAVINAAFAQRRKTLRKALAPLAGSAQAAELALRAAGIDPARRGETLDVADFAAVAERLSAASSGNRPRQEVQ</sequence>
<evidence type="ECO:0000256" key="8">
    <source>
        <dbReference type="PROSITE-ProRule" id="PRU01026"/>
    </source>
</evidence>
<organism evidence="11 12">
    <name type="scientific">Actinomyces respiraculi</name>
    <dbReference type="NCBI Taxonomy" id="2744574"/>
    <lineage>
        <taxon>Bacteria</taxon>
        <taxon>Bacillati</taxon>
        <taxon>Actinomycetota</taxon>
        <taxon>Actinomycetes</taxon>
        <taxon>Actinomycetales</taxon>
        <taxon>Actinomycetaceae</taxon>
        <taxon>Actinomyces</taxon>
    </lineage>
</organism>
<feature type="binding site" evidence="7 8">
    <location>
        <position position="47"/>
    </location>
    <ligand>
        <name>S-adenosyl-L-methionine</name>
        <dbReference type="ChEBI" id="CHEBI:59789"/>
    </ligand>
</feature>
<comment type="subcellular location">
    <subcellularLocation>
        <location evidence="7">Cytoplasm</location>
    </subcellularLocation>
</comment>
<keyword evidence="12" id="KW-1185">Reference proteome</keyword>
<reference evidence="11 12" key="1">
    <citation type="submission" date="2020-11" db="EMBL/GenBank/DDBJ databases">
        <title>Actinomyces sp. ZJ750.</title>
        <authorList>
            <person name="Zhou J."/>
        </authorList>
    </citation>
    <scope>NUCLEOTIDE SEQUENCE [LARGE SCALE GENOMIC DNA]</scope>
    <source>
        <strain evidence="11 12">ZJ750</strain>
    </source>
</reference>
<dbReference type="InterPro" id="IPR029063">
    <property type="entry name" value="SAM-dependent_MTases_sf"/>
</dbReference>
<feature type="binding site" evidence="7 8">
    <location>
        <position position="95"/>
    </location>
    <ligand>
        <name>S-adenosyl-L-methionine</name>
        <dbReference type="ChEBI" id="CHEBI:59789"/>
    </ligand>
</feature>
<dbReference type="GO" id="GO:0052908">
    <property type="term" value="F:16S rRNA (adenine(1518)-N(6)/adenine(1519)-N(6))-dimethyltransferase activity"/>
    <property type="evidence" value="ECO:0007669"/>
    <property type="project" value="UniProtKB-EC"/>
</dbReference>
<dbReference type="PROSITE" id="PS01131">
    <property type="entry name" value="RRNA_A_DIMETH"/>
    <property type="match status" value="1"/>
</dbReference>
<feature type="region of interest" description="Disordered" evidence="9">
    <location>
        <begin position="1"/>
        <end position="23"/>
    </location>
</feature>
<accession>A0A7T0LL64</accession>
<dbReference type="CDD" id="cd02440">
    <property type="entry name" value="AdoMet_MTases"/>
    <property type="match status" value="1"/>
</dbReference>
<evidence type="ECO:0000256" key="1">
    <source>
        <dbReference type="ARBA" id="ARBA00022490"/>
    </source>
</evidence>
<dbReference type="InterPro" id="IPR020596">
    <property type="entry name" value="rRNA_Ade_Mease_Trfase_CS"/>
</dbReference>
<dbReference type="SUPFAM" id="SSF53335">
    <property type="entry name" value="S-adenosyl-L-methionine-dependent methyltransferases"/>
    <property type="match status" value="1"/>
</dbReference>
<dbReference type="PANTHER" id="PTHR11727">
    <property type="entry name" value="DIMETHYLADENOSINE TRANSFERASE"/>
    <property type="match status" value="1"/>
</dbReference>
<dbReference type="InterPro" id="IPR011530">
    <property type="entry name" value="rRNA_adenine_dimethylase"/>
</dbReference>
<dbReference type="Proteomes" id="UP000594637">
    <property type="component" value="Chromosome"/>
</dbReference>
<dbReference type="FunFam" id="3.40.50.150:FF:000023">
    <property type="entry name" value="Ribosomal RNA small subunit methyltransferase A"/>
    <property type="match status" value="1"/>
</dbReference>
<gene>
    <name evidence="7 11" type="primary">rsmA</name>
    <name evidence="7" type="synonym">ksgA</name>
    <name evidence="11" type="ORF">ID810_01310</name>
</gene>
<dbReference type="HAMAP" id="MF_00607">
    <property type="entry name" value="16SrRNA_methyltr_A"/>
    <property type="match status" value="1"/>
</dbReference>
<name>A0A7T0LL64_9ACTO</name>
<evidence type="ECO:0000313" key="12">
    <source>
        <dbReference type="Proteomes" id="UP000594637"/>
    </source>
</evidence>
<dbReference type="InterPro" id="IPR023165">
    <property type="entry name" value="rRNA_Ade_diMease-like_C"/>
</dbReference>
<dbReference type="RefSeq" id="WP_166856521.1">
    <property type="nucleotide sequence ID" value="NZ_CP063989.1"/>
</dbReference>
<dbReference type="Gene3D" id="1.10.8.100">
    <property type="entry name" value="Ribosomal RNA adenine dimethylase-like, domain 2"/>
    <property type="match status" value="1"/>
</dbReference>
<comment type="function">
    <text evidence="7">Specifically dimethylates two adjacent adenosines (A1518 and A1519) in the loop of a conserved hairpin near the 3'-end of 16S rRNA in the 30S particle. May play a critical role in biogenesis of 30S subunits.</text>
</comment>
<evidence type="ECO:0000256" key="3">
    <source>
        <dbReference type="ARBA" id="ARBA00022603"/>
    </source>
</evidence>
<keyword evidence="6 7" id="KW-0694">RNA-binding</keyword>
<dbReference type="Pfam" id="PF00398">
    <property type="entry name" value="RrnaAD"/>
    <property type="match status" value="1"/>
</dbReference>
<comment type="similarity">
    <text evidence="7">Belongs to the class I-like SAM-binding methyltransferase superfamily. rRNA adenine N(6)-methyltransferase family. RsmA subfamily.</text>
</comment>
<protein>
    <recommendedName>
        <fullName evidence="7">Ribosomal RNA small subunit methyltransferase A</fullName>
        <ecNumber evidence="7">2.1.1.182</ecNumber>
    </recommendedName>
    <alternativeName>
        <fullName evidence="7">16S rRNA (adenine(1518)-N(6)/adenine(1519)-N(6))-dimethyltransferase</fullName>
    </alternativeName>
    <alternativeName>
        <fullName evidence="7">16S rRNA dimethyladenosine transferase</fullName>
    </alternativeName>
    <alternativeName>
        <fullName evidence="7">16S rRNA dimethylase</fullName>
    </alternativeName>
    <alternativeName>
        <fullName evidence="7">S-adenosylmethionine-6-N', N'-adenosyl(rRNA) dimethyltransferase</fullName>
    </alternativeName>
</protein>